<accession>A0ABS3CYK2</accession>
<dbReference type="RefSeq" id="WP_206596156.1">
    <property type="nucleotide sequence ID" value="NZ_JAFKCS010000035.1"/>
</dbReference>
<sequence>FLFFRCLPFPESFCLPGLPGYPVEVVRILEISAKPSTGFCKKPSVRTLFAQGCYFPMFP</sequence>
<dbReference type="EMBL" id="JAFKCS010000035">
    <property type="protein sequence ID" value="MBN7822207.1"/>
    <property type="molecule type" value="Genomic_DNA"/>
</dbReference>
<keyword evidence="2" id="KW-1185">Reference proteome</keyword>
<feature type="non-terminal residue" evidence="1">
    <location>
        <position position="1"/>
    </location>
</feature>
<evidence type="ECO:0000313" key="1">
    <source>
        <dbReference type="EMBL" id="MBN7822207.1"/>
    </source>
</evidence>
<comment type="caution">
    <text evidence="1">The sequence shown here is derived from an EMBL/GenBank/DDBJ whole genome shotgun (WGS) entry which is preliminary data.</text>
</comment>
<proteinExistence type="predicted"/>
<organism evidence="1 2">
    <name type="scientific">Bowmanella yangjiangensis</name>
    <dbReference type="NCBI Taxonomy" id="2811230"/>
    <lineage>
        <taxon>Bacteria</taxon>
        <taxon>Pseudomonadati</taxon>
        <taxon>Pseudomonadota</taxon>
        <taxon>Gammaproteobacteria</taxon>
        <taxon>Alteromonadales</taxon>
        <taxon>Alteromonadaceae</taxon>
        <taxon>Bowmanella</taxon>
    </lineage>
</organism>
<reference evidence="1 2" key="1">
    <citation type="submission" date="2021-03" db="EMBL/GenBank/DDBJ databases">
        <title>novel species isolated from a fishpond in China.</title>
        <authorList>
            <person name="Lu H."/>
            <person name="Cai Z."/>
        </authorList>
    </citation>
    <scope>NUCLEOTIDE SEQUENCE [LARGE SCALE GENOMIC DNA]</scope>
    <source>
        <strain evidence="1 2">Y57</strain>
    </source>
</reference>
<name>A0ABS3CYK2_9ALTE</name>
<evidence type="ECO:0000313" key="2">
    <source>
        <dbReference type="Proteomes" id="UP000663992"/>
    </source>
</evidence>
<protein>
    <submittedName>
        <fullName evidence="1">Uncharacterized protein</fullName>
    </submittedName>
</protein>
<gene>
    <name evidence="1" type="ORF">J0A65_20245</name>
</gene>
<dbReference type="Proteomes" id="UP000663992">
    <property type="component" value="Unassembled WGS sequence"/>
</dbReference>